<evidence type="ECO:0000256" key="1">
    <source>
        <dbReference type="ARBA" id="ARBA00004651"/>
    </source>
</evidence>
<evidence type="ECO:0000256" key="6">
    <source>
        <dbReference type="ARBA" id="ARBA00023136"/>
    </source>
</evidence>
<organism evidence="8 9">
    <name type="scientific">Paenibacillus filicis</name>
    <dbReference type="NCBI Taxonomy" id="669464"/>
    <lineage>
        <taxon>Bacteria</taxon>
        <taxon>Bacillati</taxon>
        <taxon>Bacillota</taxon>
        <taxon>Bacilli</taxon>
        <taxon>Bacillales</taxon>
        <taxon>Paenibacillaceae</taxon>
        <taxon>Paenibacillus</taxon>
    </lineage>
</organism>
<feature type="transmembrane region" description="Helical" evidence="7">
    <location>
        <begin position="30"/>
        <end position="49"/>
    </location>
</feature>
<sequence>MISVLITLIMAVVIGAIGSAIAPGVMPGGILGSMIAGFVGAWIGAWLFGQLGLGNLGLVIGGFAVIPAIIGAALFVLLLGLVARGLGRSAM</sequence>
<dbReference type="Proteomes" id="UP001469365">
    <property type="component" value="Unassembled WGS sequence"/>
</dbReference>
<dbReference type="Pfam" id="PF04226">
    <property type="entry name" value="Transgly_assoc"/>
    <property type="match status" value="1"/>
</dbReference>
<evidence type="ECO:0000256" key="4">
    <source>
        <dbReference type="ARBA" id="ARBA00022692"/>
    </source>
</evidence>
<keyword evidence="4 7" id="KW-0812">Transmembrane</keyword>
<feature type="transmembrane region" description="Helical" evidence="7">
    <location>
        <begin position="56"/>
        <end position="83"/>
    </location>
</feature>
<dbReference type="RefSeq" id="WP_341418057.1">
    <property type="nucleotide sequence ID" value="NZ_JBBPCC010000017.1"/>
</dbReference>
<comment type="subcellular location">
    <subcellularLocation>
        <location evidence="1">Cell membrane</location>
        <topology evidence="1">Multi-pass membrane protein</topology>
    </subcellularLocation>
</comment>
<keyword evidence="3" id="KW-1003">Cell membrane</keyword>
<accession>A0ABU9DT59</accession>
<dbReference type="EMBL" id="JBBPCC010000017">
    <property type="protein sequence ID" value="MEK8130918.1"/>
    <property type="molecule type" value="Genomic_DNA"/>
</dbReference>
<comment type="similarity">
    <text evidence="2">Belongs to the UPF0410 family.</text>
</comment>
<evidence type="ECO:0000256" key="2">
    <source>
        <dbReference type="ARBA" id="ARBA00011006"/>
    </source>
</evidence>
<protein>
    <submittedName>
        <fullName evidence="8">GlsB/YeaQ/YmgE family stress response membrane protein</fullName>
    </submittedName>
</protein>
<keyword evidence="9" id="KW-1185">Reference proteome</keyword>
<keyword evidence="5 7" id="KW-1133">Transmembrane helix</keyword>
<evidence type="ECO:0000256" key="5">
    <source>
        <dbReference type="ARBA" id="ARBA00022989"/>
    </source>
</evidence>
<proteinExistence type="inferred from homology"/>
<evidence type="ECO:0000313" key="8">
    <source>
        <dbReference type="EMBL" id="MEK8130918.1"/>
    </source>
</evidence>
<dbReference type="PANTHER" id="PTHR33884">
    <property type="entry name" value="UPF0410 PROTEIN YMGE"/>
    <property type="match status" value="1"/>
</dbReference>
<comment type="caution">
    <text evidence="8">The sequence shown here is derived from an EMBL/GenBank/DDBJ whole genome shotgun (WGS) entry which is preliminary data.</text>
</comment>
<evidence type="ECO:0000313" key="9">
    <source>
        <dbReference type="Proteomes" id="UP001469365"/>
    </source>
</evidence>
<keyword evidence="6 7" id="KW-0472">Membrane</keyword>
<dbReference type="InterPro" id="IPR007341">
    <property type="entry name" value="Transgly_assoc"/>
</dbReference>
<dbReference type="PANTHER" id="PTHR33884:SF3">
    <property type="entry name" value="UPF0410 PROTEIN YMGE"/>
    <property type="match status" value="1"/>
</dbReference>
<name>A0ABU9DT59_9BACL</name>
<gene>
    <name evidence="8" type="ORF">WMW72_23715</name>
</gene>
<evidence type="ECO:0000256" key="3">
    <source>
        <dbReference type="ARBA" id="ARBA00022475"/>
    </source>
</evidence>
<reference evidence="8 9" key="1">
    <citation type="submission" date="2024-04" db="EMBL/GenBank/DDBJ databases">
        <title>draft genome sequnece of Paenibacillus filicis.</title>
        <authorList>
            <person name="Kim D.-U."/>
        </authorList>
    </citation>
    <scope>NUCLEOTIDE SEQUENCE [LARGE SCALE GENOMIC DNA]</scope>
    <source>
        <strain evidence="8 9">KACC14197</strain>
    </source>
</reference>
<evidence type="ECO:0000256" key="7">
    <source>
        <dbReference type="SAM" id="Phobius"/>
    </source>
</evidence>